<evidence type="ECO:0000313" key="3">
    <source>
        <dbReference type="Proteomes" id="UP000807306"/>
    </source>
</evidence>
<feature type="compositionally biased region" description="Low complexity" evidence="1">
    <location>
        <begin position="213"/>
        <end position="222"/>
    </location>
</feature>
<feature type="compositionally biased region" description="Low complexity" evidence="1">
    <location>
        <begin position="298"/>
        <end position="312"/>
    </location>
</feature>
<gene>
    <name evidence="2" type="ORF">CPB83DRAFT_494902</name>
</gene>
<evidence type="ECO:0000256" key="1">
    <source>
        <dbReference type="SAM" id="MobiDB-lite"/>
    </source>
</evidence>
<dbReference type="AlphaFoldDB" id="A0A9P6ECB1"/>
<protein>
    <submittedName>
        <fullName evidence="2">Uncharacterized protein</fullName>
    </submittedName>
</protein>
<organism evidence="2 3">
    <name type="scientific">Crepidotus variabilis</name>
    <dbReference type="NCBI Taxonomy" id="179855"/>
    <lineage>
        <taxon>Eukaryota</taxon>
        <taxon>Fungi</taxon>
        <taxon>Dikarya</taxon>
        <taxon>Basidiomycota</taxon>
        <taxon>Agaricomycotina</taxon>
        <taxon>Agaricomycetes</taxon>
        <taxon>Agaricomycetidae</taxon>
        <taxon>Agaricales</taxon>
        <taxon>Agaricineae</taxon>
        <taxon>Crepidotaceae</taxon>
        <taxon>Crepidotus</taxon>
    </lineage>
</organism>
<feature type="compositionally biased region" description="Basic and acidic residues" evidence="1">
    <location>
        <begin position="194"/>
        <end position="212"/>
    </location>
</feature>
<feature type="compositionally biased region" description="Basic and acidic residues" evidence="1">
    <location>
        <begin position="367"/>
        <end position="384"/>
    </location>
</feature>
<feature type="compositionally biased region" description="Polar residues" evidence="1">
    <location>
        <begin position="170"/>
        <end position="180"/>
    </location>
</feature>
<feature type="region of interest" description="Disordered" evidence="1">
    <location>
        <begin position="139"/>
        <end position="182"/>
    </location>
</feature>
<reference evidence="2" key="1">
    <citation type="submission" date="2020-11" db="EMBL/GenBank/DDBJ databases">
        <authorList>
            <consortium name="DOE Joint Genome Institute"/>
            <person name="Ahrendt S."/>
            <person name="Riley R."/>
            <person name="Andreopoulos W."/>
            <person name="Labutti K."/>
            <person name="Pangilinan J."/>
            <person name="Ruiz-Duenas F.J."/>
            <person name="Barrasa J.M."/>
            <person name="Sanchez-Garcia M."/>
            <person name="Camarero S."/>
            <person name="Miyauchi S."/>
            <person name="Serrano A."/>
            <person name="Linde D."/>
            <person name="Babiker R."/>
            <person name="Drula E."/>
            <person name="Ayuso-Fernandez I."/>
            <person name="Pacheco R."/>
            <person name="Padilla G."/>
            <person name="Ferreira P."/>
            <person name="Barriuso J."/>
            <person name="Kellner H."/>
            <person name="Castanera R."/>
            <person name="Alfaro M."/>
            <person name="Ramirez L."/>
            <person name="Pisabarro A.G."/>
            <person name="Kuo A."/>
            <person name="Tritt A."/>
            <person name="Lipzen A."/>
            <person name="He G."/>
            <person name="Yan M."/>
            <person name="Ng V."/>
            <person name="Cullen D."/>
            <person name="Martin F."/>
            <person name="Rosso M.-N."/>
            <person name="Henrissat B."/>
            <person name="Hibbett D."/>
            <person name="Martinez A.T."/>
            <person name="Grigoriev I.V."/>
        </authorList>
    </citation>
    <scope>NUCLEOTIDE SEQUENCE</scope>
    <source>
        <strain evidence="2">CBS 506.95</strain>
    </source>
</reference>
<comment type="caution">
    <text evidence="2">The sequence shown here is derived from an EMBL/GenBank/DDBJ whole genome shotgun (WGS) entry which is preliminary data.</text>
</comment>
<feature type="compositionally biased region" description="Pro residues" evidence="1">
    <location>
        <begin position="280"/>
        <end position="297"/>
    </location>
</feature>
<feature type="region of interest" description="Disordered" evidence="1">
    <location>
        <begin position="30"/>
        <end position="50"/>
    </location>
</feature>
<evidence type="ECO:0000313" key="2">
    <source>
        <dbReference type="EMBL" id="KAF9526179.1"/>
    </source>
</evidence>
<name>A0A9P6ECB1_9AGAR</name>
<feature type="region of interest" description="Disordered" evidence="1">
    <location>
        <begin position="194"/>
        <end position="334"/>
    </location>
</feature>
<keyword evidence="3" id="KW-1185">Reference proteome</keyword>
<feature type="region of interest" description="Disordered" evidence="1">
    <location>
        <begin position="349"/>
        <end position="384"/>
    </location>
</feature>
<accession>A0A9P6ECB1</accession>
<proteinExistence type="predicted"/>
<dbReference type="EMBL" id="MU157874">
    <property type="protein sequence ID" value="KAF9526179.1"/>
    <property type="molecule type" value="Genomic_DNA"/>
</dbReference>
<dbReference type="Proteomes" id="UP000807306">
    <property type="component" value="Unassembled WGS sequence"/>
</dbReference>
<sequence length="384" mass="40608">MRSAAGPPVSLSAHSARGLEFGHAKPMHINLNVGTDSIPSHHPKESTYSTLGSTSATSFAAYNSPEIAPASYPYASFRRPSSPTPSLLKSRVSDTGSIFREEVWPPPEAPTFVDPIEANSSQVDLSGIVDEVMGPGALGVRSSSYSHADKKSRASRSGSMSKIHERGWTADSTMTSSSAGGWSVVNDYSARRTTADSHYSDPFKNPSSDHSRSPSSSSSSPTSPSPIPSPTFSSSVSPVLTHIPTNPQSTFTTEPTPRNSLKTLPPGALKPYVPNDPVFSPSPPFVPSPQPHIPSPPSASHHSSNSYSHISDTPMNLNISTPSRTRVQPKVSSPLARALSGDAKVWLGKRQVDHERSYSAGNAGDTSTRKVANEEVNEKAGKGG</sequence>
<feature type="compositionally biased region" description="Polar residues" evidence="1">
    <location>
        <begin position="313"/>
        <end position="326"/>
    </location>
</feature>
<feature type="compositionally biased region" description="Polar residues" evidence="1">
    <location>
        <begin position="243"/>
        <end position="262"/>
    </location>
</feature>
<dbReference type="OrthoDB" id="3194625at2759"/>